<dbReference type="PANTHER" id="PTHR43048">
    <property type="entry name" value="METHYLMALONYL-COA EPIMERASE"/>
    <property type="match status" value="1"/>
</dbReference>
<gene>
    <name evidence="3" type="ORF">GCM10009830_48820</name>
</gene>
<dbReference type="InterPro" id="IPR051785">
    <property type="entry name" value="MMCE/EMCE_epimerase"/>
</dbReference>
<proteinExistence type="predicted"/>
<evidence type="ECO:0000259" key="2">
    <source>
        <dbReference type="PROSITE" id="PS51819"/>
    </source>
</evidence>
<comment type="caution">
    <text evidence="3">The sequence shown here is derived from an EMBL/GenBank/DDBJ whole genome shotgun (WGS) entry which is preliminary data.</text>
</comment>
<feature type="domain" description="VOC" evidence="2">
    <location>
        <begin position="5"/>
        <end position="143"/>
    </location>
</feature>
<dbReference type="InterPro" id="IPR029068">
    <property type="entry name" value="Glyas_Bleomycin-R_OHBP_Dase"/>
</dbReference>
<evidence type="ECO:0000256" key="1">
    <source>
        <dbReference type="ARBA" id="ARBA00022723"/>
    </source>
</evidence>
<protein>
    <submittedName>
        <fullName evidence="3">VOC family protein</fullName>
    </submittedName>
</protein>
<evidence type="ECO:0000313" key="4">
    <source>
        <dbReference type="Proteomes" id="UP001499851"/>
    </source>
</evidence>
<accession>A0ABN2HXI0</accession>
<dbReference type="RefSeq" id="WP_344492598.1">
    <property type="nucleotide sequence ID" value="NZ_BAAAQF010000034.1"/>
</dbReference>
<dbReference type="Proteomes" id="UP001499851">
    <property type="component" value="Unassembled WGS sequence"/>
</dbReference>
<dbReference type="PROSITE" id="PS51819">
    <property type="entry name" value="VOC"/>
    <property type="match status" value="1"/>
</dbReference>
<reference evidence="3 4" key="1">
    <citation type="journal article" date="2019" name="Int. J. Syst. Evol. Microbiol.">
        <title>The Global Catalogue of Microorganisms (GCM) 10K type strain sequencing project: providing services to taxonomists for standard genome sequencing and annotation.</title>
        <authorList>
            <consortium name="The Broad Institute Genomics Platform"/>
            <consortium name="The Broad Institute Genome Sequencing Center for Infectious Disease"/>
            <person name="Wu L."/>
            <person name="Ma J."/>
        </authorList>
    </citation>
    <scope>NUCLEOTIDE SEQUENCE [LARGE SCALE GENOMIC DNA]</scope>
    <source>
        <strain evidence="3 4">JCM 16001</strain>
    </source>
</reference>
<evidence type="ECO:0000313" key="3">
    <source>
        <dbReference type="EMBL" id="GAA1695197.1"/>
    </source>
</evidence>
<dbReference type="Pfam" id="PF00903">
    <property type="entry name" value="Glyoxalase"/>
    <property type="match status" value="1"/>
</dbReference>
<keyword evidence="4" id="KW-1185">Reference proteome</keyword>
<dbReference type="InterPro" id="IPR037523">
    <property type="entry name" value="VOC_core"/>
</dbReference>
<keyword evidence="1" id="KW-0479">Metal-binding</keyword>
<dbReference type="PANTHER" id="PTHR43048:SF5">
    <property type="entry name" value="BLR5325 PROTEIN"/>
    <property type="match status" value="1"/>
</dbReference>
<dbReference type="Gene3D" id="3.10.180.10">
    <property type="entry name" value="2,3-Dihydroxybiphenyl 1,2-Dioxygenase, domain 1"/>
    <property type="match status" value="1"/>
</dbReference>
<dbReference type="InterPro" id="IPR004360">
    <property type="entry name" value="Glyas_Fos-R_dOase_dom"/>
</dbReference>
<sequence length="145" mass="15238">MALKRMDHVGIVVEDLPAAIAFFLELGMELEGETTVQGPEVDLLIGLEGVVSDVAFVKSPDGAGRVELSVFHSPDDGGPAPRPALHVPGIPRLTFVVDSVDDTAARLRAHGAEPLGGTARFGDQYRYLNVRGPAGVIIGLVEETG</sequence>
<dbReference type="EMBL" id="BAAAQF010000034">
    <property type="protein sequence ID" value="GAA1695197.1"/>
    <property type="molecule type" value="Genomic_DNA"/>
</dbReference>
<organism evidence="3 4">
    <name type="scientific">Glycomyces endophyticus</name>
    <dbReference type="NCBI Taxonomy" id="480996"/>
    <lineage>
        <taxon>Bacteria</taxon>
        <taxon>Bacillati</taxon>
        <taxon>Actinomycetota</taxon>
        <taxon>Actinomycetes</taxon>
        <taxon>Glycomycetales</taxon>
        <taxon>Glycomycetaceae</taxon>
        <taxon>Glycomyces</taxon>
    </lineage>
</organism>
<dbReference type="SUPFAM" id="SSF54593">
    <property type="entry name" value="Glyoxalase/Bleomycin resistance protein/Dihydroxybiphenyl dioxygenase"/>
    <property type="match status" value="1"/>
</dbReference>
<name>A0ABN2HXI0_9ACTN</name>